<gene>
    <name evidence="3" type="ORF">GCM10009111_00700</name>
</gene>
<accession>A0ABP3WB67</accession>
<dbReference type="Gene3D" id="3.40.50.2000">
    <property type="entry name" value="Glycogen Phosphorylase B"/>
    <property type="match status" value="2"/>
</dbReference>
<proteinExistence type="predicted"/>
<dbReference type="InterPro" id="IPR001296">
    <property type="entry name" value="Glyco_trans_1"/>
</dbReference>
<feature type="domain" description="Glycosyl transferase family 1" evidence="1">
    <location>
        <begin position="232"/>
        <end position="378"/>
    </location>
</feature>
<dbReference type="Proteomes" id="UP001500021">
    <property type="component" value="Unassembled WGS sequence"/>
</dbReference>
<protein>
    <submittedName>
        <fullName evidence="3">Glycosyltransferase</fullName>
    </submittedName>
</protein>
<dbReference type="Pfam" id="PF13439">
    <property type="entry name" value="Glyco_transf_4"/>
    <property type="match status" value="1"/>
</dbReference>
<dbReference type="Pfam" id="PF00534">
    <property type="entry name" value="Glycos_transf_1"/>
    <property type="match status" value="1"/>
</dbReference>
<name>A0ABP3WB67_9GAMM</name>
<dbReference type="PANTHER" id="PTHR45947">
    <property type="entry name" value="SULFOQUINOVOSYL TRANSFERASE SQD2"/>
    <property type="match status" value="1"/>
</dbReference>
<dbReference type="EMBL" id="BAAAFA010000001">
    <property type="protein sequence ID" value="GAA0810194.1"/>
    <property type="molecule type" value="Genomic_DNA"/>
</dbReference>
<feature type="domain" description="Glycosyltransferase subfamily 4-like N-terminal" evidence="2">
    <location>
        <begin position="43"/>
        <end position="221"/>
    </location>
</feature>
<comment type="caution">
    <text evidence="3">The sequence shown here is derived from an EMBL/GenBank/DDBJ whole genome shotgun (WGS) entry which is preliminary data.</text>
</comment>
<evidence type="ECO:0000313" key="4">
    <source>
        <dbReference type="Proteomes" id="UP001500021"/>
    </source>
</evidence>
<evidence type="ECO:0000313" key="3">
    <source>
        <dbReference type="EMBL" id="GAA0810194.1"/>
    </source>
</evidence>
<sequence>MTKSTPQVETPIVTKPSKVMRILFCHNYYQQGGGEDVALENEMALLKKQGHDVQLYSVSNHQIVSFWQKLCVSFHLTYSWYYKAEFTKFIQDFKPDVVHVHNFFPLLTPAIFDACYEHNTPVVHTLHNYRLLCPSATLFIQGTNNQESITKSAYAVVKHKPYKNSFLGTFILARAIEKYKKSRIWVTKVNHFIAPSSCLKNIYVNAGFSAESITVKPHFIDSIETPITSLTRTDKYAVFIGRLTHEKGIELLLESWRESDIELRVYGAGPLTYKVGAKKQKNIRYMGEVSKEQVLKALATSQYLIMPTLWQEPFGFVVIEAFSQGIPVIASNIGAMPELIKHHKNGLLFKANSRNELQNQIDVMKNIEKRDNMAQQAQLDFNQKYSAQVNYPQLLSIYQSVIARKPQRAN</sequence>
<organism evidence="3 4">
    <name type="scientific">Colwellia asteriadis</name>
    <dbReference type="NCBI Taxonomy" id="517723"/>
    <lineage>
        <taxon>Bacteria</taxon>
        <taxon>Pseudomonadati</taxon>
        <taxon>Pseudomonadota</taxon>
        <taxon>Gammaproteobacteria</taxon>
        <taxon>Alteromonadales</taxon>
        <taxon>Colwelliaceae</taxon>
        <taxon>Colwellia</taxon>
    </lineage>
</organism>
<dbReference type="RefSeq" id="WP_343813553.1">
    <property type="nucleotide sequence ID" value="NZ_BAAAFA010000001.1"/>
</dbReference>
<evidence type="ECO:0000259" key="2">
    <source>
        <dbReference type="Pfam" id="PF13439"/>
    </source>
</evidence>
<keyword evidence="4" id="KW-1185">Reference proteome</keyword>
<evidence type="ECO:0000259" key="1">
    <source>
        <dbReference type="Pfam" id="PF00534"/>
    </source>
</evidence>
<dbReference type="InterPro" id="IPR050194">
    <property type="entry name" value="Glycosyltransferase_grp1"/>
</dbReference>
<dbReference type="InterPro" id="IPR028098">
    <property type="entry name" value="Glyco_trans_4-like_N"/>
</dbReference>
<dbReference type="PANTHER" id="PTHR45947:SF13">
    <property type="entry name" value="TRANSFERASE"/>
    <property type="match status" value="1"/>
</dbReference>
<dbReference type="SUPFAM" id="SSF53756">
    <property type="entry name" value="UDP-Glycosyltransferase/glycogen phosphorylase"/>
    <property type="match status" value="1"/>
</dbReference>
<reference evidence="4" key="1">
    <citation type="journal article" date="2019" name="Int. J. Syst. Evol. Microbiol.">
        <title>The Global Catalogue of Microorganisms (GCM) 10K type strain sequencing project: providing services to taxonomists for standard genome sequencing and annotation.</title>
        <authorList>
            <consortium name="The Broad Institute Genomics Platform"/>
            <consortium name="The Broad Institute Genome Sequencing Center for Infectious Disease"/>
            <person name="Wu L."/>
            <person name="Ma J."/>
        </authorList>
    </citation>
    <scope>NUCLEOTIDE SEQUENCE [LARGE SCALE GENOMIC DNA]</scope>
    <source>
        <strain evidence="4">JCM 15608</strain>
    </source>
</reference>